<reference evidence="2 3" key="1">
    <citation type="submission" date="2021-06" db="EMBL/GenBank/DDBJ databases">
        <title>Caerostris extrusa draft genome.</title>
        <authorList>
            <person name="Kono N."/>
            <person name="Arakawa K."/>
        </authorList>
    </citation>
    <scope>NUCLEOTIDE SEQUENCE [LARGE SCALE GENOMIC DNA]</scope>
</reference>
<name>A0AAV4MSB6_CAEEX</name>
<accession>A0AAV4MSB6</accession>
<organism evidence="2 3">
    <name type="scientific">Caerostris extrusa</name>
    <name type="common">Bark spider</name>
    <name type="synonym">Caerostris bankana</name>
    <dbReference type="NCBI Taxonomy" id="172846"/>
    <lineage>
        <taxon>Eukaryota</taxon>
        <taxon>Metazoa</taxon>
        <taxon>Ecdysozoa</taxon>
        <taxon>Arthropoda</taxon>
        <taxon>Chelicerata</taxon>
        <taxon>Arachnida</taxon>
        <taxon>Araneae</taxon>
        <taxon>Araneomorphae</taxon>
        <taxon>Entelegynae</taxon>
        <taxon>Araneoidea</taxon>
        <taxon>Araneidae</taxon>
        <taxon>Caerostris</taxon>
    </lineage>
</organism>
<gene>
    <name evidence="2" type="ORF">CEXT_201531</name>
</gene>
<comment type="caution">
    <text evidence="2">The sequence shown here is derived from an EMBL/GenBank/DDBJ whole genome shotgun (WGS) entry which is preliminary data.</text>
</comment>
<proteinExistence type="predicted"/>
<dbReference type="AlphaFoldDB" id="A0AAV4MSB6"/>
<dbReference type="EMBL" id="BPLR01002577">
    <property type="protein sequence ID" value="GIX75295.1"/>
    <property type="molecule type" value="Genomic_DNA"/>
</dbReference>
<evidence type="ECO:0000256" key="1">
    <source>
        <dbReference type="SAM" id="MobiDB-lite"/>
    </source>
</evidence>
<keyword evidence="3" id="KW-1185">Reference proteome</keyword>
<evidence type="ECO:0000313" key="3">
    <source>
        <dbReference type="Proteomes" id="UP001054945"/>
    </source>
</evidence>
<sequence length="101" mass="11325">MSSFSVKRLPRTRHDDGLQASRRTLMTPPNEYATPTTNEYATERHGIPTEASVSRMDCEPLRRHEDVTGGYHGEVGPHRPPICVAVGNVYDKLSFNILYAP</sequence>
<feature type="region of interest" description="Disordered" evidence="1">
    <location>
        <begin position="1"/>
        <end position="58"/>
    </location>
</feature>
<protein>
    <submittedName>
        <fullName evidence="2">Uncharacterized protein</fullName>
    </submittedName>
</protein>
<dbReference type="Proteomes" id="UP001054945">
    <property type="component" value="Unassembled WGS sequence"/>
</dbReference>
<evidence type="ECO:0000313" key="2">
    <source>
        <dbReference type="EMBL" id="GIX75295.1"/>
    </source>
</evidence>